<evidence type="ECO:0000256" key="2">
    <source>
        <dbReference type="SAM" id="MobiDB-lite"/>
    </source>
</evidence>
<feature type="region of interest" description="Disordered" evidence="2">
    <location>
        <begin position="47"/>
        <end position="67"/>
    </location>
</feature>
<name>A0A2A2KGJ2_9BILA</name>
<dbReference type="AlphaFoldDB" id="A0A2A2KGJ2"/>
<evidence type="ECO:0000259" key="3">
    <source>
        <dbReference type="Pfam" id="PF01498"/>
    </source>
</evidence>
<reference evidence="5 6" key="1">
    <citation type="journal article" date="2017" name="Curr. Biol.">
        <title>Genome architecture and evolution of a unichromosomal asexual nematode.</title>
        <authorList>
            <person name="Fradin H."/>
            <person name="Zegar C."/>
            <person name="Gutwein M."/>
            <person name="Lucas J."/>
            <person name="Kovtun M."/>
            <person name="Corcoran D."/>
            <person name="Baugh L.R."/>
            <person name="Kiontke K."/>
            <person name="Gunsalus K."/>
            <person name="Fitch D.H."/>
            <person name="Piano F."/>
        </authorList>
    </citation>
    <scope>NUCLEOTIDE SEQUENCE [LARGE SCALE GENOMIC DNA]</scope>
    <source>
        <strain evidence="5">PF1309</strain>
    </source>
</reference>
<dbReference type="Pfam" id="PF01710">
    <property type="entry name" value="HTH_Tnp_IS630"/>
    <property type="match status" value="1"/>
</dbReference>
<evidence type="ECO:0008006" key="7">
    <source>
        <dbReference type="Google" id="ProtNLM"/>
    </source>
</evidence>
<sequence length="151" mass="16847">MPSHKYYSLDLKQKAAAAVIKGKSICKVAATFSIPFASVQRWVTASKSQQPLGVKKKTGRPKKTTTDTDRLIVRTSQANPRLTAHEITAAAFAATVPNVSVRTVRRRLIDAGLNARRPAKKPLMSNKNRISRIHWTKEHKDWTEASWSTVL</sequence>
<comment type="caution">
    <text evidence="5">The sequence shown here is derived from an EMBL/GenBank/DDBJ whole genome shotgun (WGS) entry which is preliminary data.</text>
</comment>
<dbReference type="EMBL" id="LIAE01008670">
    <property type="protein sequence ID" value="PAV73037.1"/>
    <property type="molecule type" value="Genomic_DNA"/>
</dbReference>
<evidence type="ECO:0000256" key="1">
    <source>
        <dbReference type="ARBA" id="ARBA00004123"/>
    </source>
</evidence>
<proteinExistence type="predicted"/>
<dbReference type="OrthoDB" id="5865009at2759"/>
<comment type="subcellular location">
    <subcellularLocation>
        <location evidence="1">Nucleus</location>
    </subcellularLocation>
</comment>
<dbReference type="Proteomes" id="UP000218231">
    <property type="component" value="Unassembled WGS sequence"/>
</dbReference>
<gene>
    <name evidence="5" type="ORF">WR25_13456</name>
</gene>
<dbReference type="InterPro" id="IPR009057">
    <property type="entry name" value="Homeodomain-like_sf"/>
</dbReference>
<feature type="domain" description="Transposase Tc1-like" evidence="3">
    <location>
        <begin position="69"/>
        <end position="141"/>
    </location>
</feature>
<accession>A0A2A2KGJ2</accession>
<feature type="domain" description="Transposase Synechocystis PCC 6803" evidence="4">
    <location>
        <begin position="7"/>
        <end position="63"/>
    </location>
</feature>
<organism evidence="5 6">
    <name type="scientific">Diploscapter pachys</name>
    <dbReference type="NCBI Taxonomy" id="2018661"/>
    <lineage>
        <taxon>Eukaryota</taxon>
        <taxon>Metazoa</taxon>
        <taxon>Ecdysozoa</taxon>
        <taxon>Nematoda</taxon>
        <taxon>Chromadorea</taxon>
        <taxon>Rhabditida</taxon>
        <taxon>Rhabditina</taxon>
        <taxon>Rhabditomorpha</taxon>
        <taxon>Rhabditoidea</taxon>
        <taxon>Rhabditidae</taxon>
        <taxon>Diploscapter</taxon>
    </lineage>
</organism>
<evidence type="ECO:0000313" key="5">
    <source>
        <dbReference type="EMBL" id="PAV73037.1"/>
    </source>
</evidence>
<dbReference type="GO" id="GO:0003677">
    <property type="term" value="F:DNA binding"/>
    <property type="evidence" value="ECO:0007669"/>
    <property type="project" value="InterPro"/>
</dbReference>
<dbReference type="GO" id="GO:0005634">
    <property type="term" value="C:nucleus"/>
    <property type="evidence" value="ECO:0007669"/>
    <property type="project" value="UniProtKB-SubCell"/>
</dbReference>
<feature type="compositionally biased region" description="Basic residues" evidence="2">
    <location>
        <begin position="54"/>
        <end position="63"/>
    </location>
</feature>
<dbReference type="InterPro" id="IPR002622">
    <property type="entry name" value="Transposase_14"/>
</dbReference>
<dbReference type="STRING" id="2018661.A0A2A2KGJ2"/>
<keyword evidence="6" id="KW-1185">Reference proteome</keyword>
<dbReference type="Pfam" id="PF01498">
    <property type="entry name" value="HTH_Tnp_Tc3_2"/>
    <property type="match status" value="1"/>
</dbReference>
<protein>
    <recommendedName>
        <fullName evidence="7">Transposase Tc1-like domain-containing protein</fullName>
    </recommendedName>
</protein>
<dbReference type="InterPro" id="IPR002492">
    <property type="entry name" value="Transposase_Tc1-like"/>
</dbReference>
<dbReference type="SUPFAM" id="SSF46689">
    <property type="entry name" value="Homeodomain-like"/>
    <property type="match status" value="1"/>
</dbReference>
<dbReference type="GO" id="GO:0006313">
    <property type="term" value="P:DNA transposition"/>
    <property type="evidence" value="ECO:0007669"/>
    <property type="project" value="InterPro"/>
</dbReference>
<dbReference type="GO" id="GO:0015074">
    <property type="term" value="P:DNA integration"/>
    <property type="evidence" value="ECO:0007669"/>
    <property type="project" value="InterPro"/>
</dbReference>
<evidence type="ECO:0000259" key="4">
    <source>
        <dbReference type="Pfam" id="PF01710"/>
    </source>
</evidence>
<evidence type="ECO:0000313" key="6">
    <source>
        <dbReference type="Proteomes" id="UP000218231"/>
    </source>
</evidence>